<gene>
    <name evidence="1" type="ORF">LMG29739_03381</name>
</gene>
<sequence length="459" mass="50727">MHIGKRAIVIGAGIGGLSAARSLVGSFEEILVFEREVLTNVIAPRAGIPQGRHPHSLLPGGTQALSELFDNFPMKLRNAGAKVTDYAKRMRFEFPGQRALPEREVGIDIHICTRPLVESVVRRCVERYEDIVILDGRRVTELLSSADHLAVDGVRCETRNGTVETFAADLVVDASSRGELTLEFLKRSGRSQPRETTIGVDYNYATSIVEFPDGPPDELTILTFPNAPTSTRMGVLVKREDDRFFVTLCGRGVDSPPNEWEAFVEFASTLPTDSLYRALRQAKLHGKIVQFAFQESRRRHLDEVEKWPRGLIAVADAVCRFNPVHAQGMTVAAKEAVILNDLLAARWGCADPLAGLMEEWMFRINPLIDNVWGLAALPDLAFPDARGQRPPDLDEALEYQRQLIEAAVLDHGIHSLFLEVIGLITPADALRTPEVVDRVRRLTGKSGAPGKTAPNHLLI</sequence>
<name>A0A6J5E5M8_9BURK</name>
<dbReference type="SUPFAM" id="SSF51905">
    <property type="entry name" value="FAD/NAD(P)-binding domain"/>
    <property type="match status" value="1"/>
</dbReference>
<protein>
    <submittedName>
        <fullName evidence="1">Epoxidase LasC</fullName>
        <ecNumber evidence="1">1.14.13.-</ecNumber>
    </submittedName>
</protein>
<organism evidence="1 2">
    <name type="scientific">Paraburkholderia solisilvae</name>
    <dbReference type="NCBI Taxonomy" id="624376"/>
    <lineage>
        <taxon>Bacteria</taxon>
        <taxon>Pseudomonadati</taxon>
        <taxon>Pseudomonadota</taxon>
        <taxon>Betaproteobacteria</taxon>
        <taxon>Burkholderiales</taxon>
        <taxon>Burkholderiaceae</taxon>
        <taxon>Paraburkholderia</taxon>
    </lineage>
</organism>
<evidence type="ECO:0000313" key="2">
    <source>
        <dbReference type="Proteomes" id="UP000494329"/>
    </source>
</evidence>
<dbReference type="Gene3D" id="3.50.50.60">
    <property type="entry name" value="FAD/NAD(P)-binding domain"/>
    <property type="match status" value="1"/>
</dbReference>
<dbReference type="PANTHER" id="PTHR43422:SF3">
    <property type="entry name" value="THIAMINE THIAZOLE SYNTHASE"/>
    <property type="match status" value="1"/>
</dbReference>
<dbReference type="EC" id="1.14.13.-" evidence="1"/>
<proteinExistence type="predicted"/>
<reference evidence="1 2" key="1">
    <citation type="submission" date="2020-04" db="EMBL/GenBank/DDBJ databases">
        <authorList>
            <person name="De Canck E."/>
        </authorList>
    </citation>
    <scope>NUCLEOTIDE SEQUENCE [LARGE SCALE GENOMIC DNA]</scope>
    <source>
        <strain evidence="1 2">LMG 29739</strain>
    </source>
</reference>
<accession>A0A6J5E5M8</accession>
<evidence type="ECO:0000313" key="1">
    <source>
        <dbReference type="EMBL" id="CAB3760415.1"/>
    </source>
</evidence>
<dbReference type="Proteomes" id="UP000494329">
    <property type="component" value="Unassembled WGS sequence"/>
</dbReference>
<dbReference type="PANTHER" id="PTHR43422">
    <property type="entry name" value="THIAMINE THIAZOLE SYNTHASE"/>
    <property type="match status" value="1"/>
</dbReference>
<dbReference type="InterPro" id="IPR036188">
    <property type="entry name" value="FAD/NAD-bd_sf"/>
</dbReference>
<keyword evidence="1" id="KW-0560">Oxidoreductase</keyword>
<dbReference type="EMBL" id="CADIKF010000025">
    <property type="protein sequence ID" value="CAB3760415.1"/>
    <property type="molecule type" value="Genomic_DNA"/>
</dbReference>
<dbReference type="GO" id="GO:0016491">
    <property type="term" value="F:oxidoreductase activity"/>
    <property type="evidence" value="ECO:0007669"/>
    <property type="project" value="UniProtKB-KW"/>
</dbReference>
<dbReference type="AlphaFoldDB" id="A0A6J5E5M8"/>
<keyword evidence="2" id="KW-1185">Reference proteome</keyword>